<sequence>MNPKFSYKNAFSRNIGWVTEAEQQALRQKRVAIAGLGGVGGFHLLTLARLGIGAFNIADFDTFDLANFNRQAGATVSTLGQSKLEIMSHQAGDINPELKIRGFADGVSLQNLDDFLEGVDIYIDGLDFFAFQARQEVFRACELKGIPAVTAAPLGMGAAVLNFLPGGMSFDDYFRLNDGPESEKPLRFLMGLAPARLQMSYLVDPSAVDLSRQKGPSTIMACQLCAGVAATEALKILLDRGTALAAPKGYHFDAYWNKLASTWRPGGNRNPLQRLAIAIARRKLGI</sequence>
<reference evidence="2 3" key="1">
    <citation type="submission" date="2016-10" db="EMBL/GenBank/DDBJ databases">
        <authorList>
            <person name="de Groot N.N."/>
        </authorList>
    </citation>
    <scope>NUCLEOTIDE SEQUENCE [LARGE SCALE GENOMIC DNA]</scope>
    <source>
        <strain evidence="2 3">Nl14</strain>
    </source>
</reference>
<dbReference type="InterPro" id="IPR000594">
    <property type="entry name" value="ThiF_NAD_FAD-bd"/>
</dbReference>
<dbReference type="Pfam" id="PF00899">
    <property type="entry name" value="ThiF"/>
    <property type="match status" value="1"/>
</dbReference>
<feature type="domain" description="THIF-type NAD/FAD binding fold" evidence="1">
    <location>
        <begin position="12"/>
        <end position="258"/>
    </location>
</feature>
<dbReference type="InterPro" id="IPR045886">
    <property type="entry name" value="ThiF/MoeB/HesA"/>
</dbReference>
<evidence type="ECO:0000313" key="3">
    <source>
        <dbReference type="Proteomes" id="UP000182649"/>
    </source>
</evidence>
<name>A0A1I7GGH1_9PROT</name>
<dbReference type="CDD" id="cd01483">
    <property type="entry name" value="E1_enzyme_family"/>
    <property type="match status" value="1"/>
</dbReference>
<keyword evidence="2" id="KW-0548">Nucleotidyltransferase</keyword>
<dbReference type="GO" id="GO:0061503">
    <property type="term" value="F:tRNA threonylcarbamoyladenosine dehydratase"/>
    <property type="evidence" value="ECO:0007669"/>
    <property type="project" value="TreeGrafter"/>
</dbReference>
<dbReference type="GO" id="GO:0016779">
    <property type="term" value="F:nucleotidyltransferase activity"/>
    <property type="evidence" value="ECO:0007669"/>
    <property type="project" value="UniProtKB-KW"/>
</dbReference>
<evidence type="ECO:0000313" key="2">
    <source>
        <dbReference type="EMBL" id="SFU47544.1"/>
    </source>
</evidence>
<proteinExistence type="predicted"/>
<dbReference type="PANTHER" id="PTHR43267:SF1">
    <property type="entry name" value="TRNA THREONYLCARBAMOYLADENOSINE DEHYDRATASE"/>
    <property type="match status" value="1"/>
</dbReference>
<dbReference type="OrthoDB" id="272552at2"/>
<dbReference type="GO" id="GO:0061504">
    <property type="term" value="P:cyclic threonylcarbamoyladenosine biosynthetic process"/>
    <property type="evidence" value="ECO:0007669"/>
    <property type="project" value="TreeGrafter"/>
</dbReference>
<dbReference type="RefSeq" id="WP_074974067.1">
    <property type="nucleotide sequence ID" value="NZ_FPBZ01000004.1"/>
</dbReference>
<protein>
    <submittedName>
        <fullName evidence="2">Molybdopterin or thiamine biosynthesis adenylyltransferase</fullName>
    </submittedName>
</protein>
<dbReference type="PANTHER" id="PTHR43267">
    <property type="entry name" value="TRNA THREONYLCARBAMOYLADENOSINE DEHYDRATASE"/>
    <property type="match status" value="1"/>
</dbReference>
<dbReference type="Gene3D" id="3.40.50.720">
    <property type="entry name" value="NAD(P)-binding Rossmann-like Domain"/>
    <property type="match status" value="1"/>
</dbReference>
<dbReference type="EMBL" id="FPBZ01000004">
    <property type="protein sequence ID" value="SFU47544.1"/>
    <property type="molecule type" value="Genomic_DNA"/>
</dbReference>
<dbReference type="GO" id="GO:0008641">
    <property type="term" value="F:ubiquitin-like modifier activating enzyme activity"/>
    <property type="evidence" value="ECO:0007669"/>
    <property type="project" value="InterPro"/>
</dbReference>
<keyword evidence="2" id="KW-0808">Transferase</keyword>
<dbReference type="Proteomes" id="UP000182649">
    <property type="component" value="Unassembled WGS sequence"/>
</dbReference>
<organism evidence="2 3">
    <name type="scientific">Nitrosospira multiformis</name>
    <dbReference type="NCBI Taxonomy" id="1231"/>
    <lineage>
        <taxon>Bacteria</taxon>
        <taxon>Pseudomonadati</taxon>
        <taxon>Pseudomonadota</taxon>
        <taxon>Betaproteobacteria</taxon>
        <taxon>Nitrosomonadales</taxon>
        <taxon>Nitrosomonadaceae</taxon>
        <taxon>Nitrosospira</taxon>
    </lineage>
</organism>
<dbReference type="AlphaFoldDB" id="A0A1I7GGH1"/>
<dbReference type="SUPFAM" id="SSF69572">
    <property type="entry name" value="Activating enzymes of the ubiquitin-like proteins"/>
    <property type="match status" value="1"/>
</dbReference>
<dbReference type="InterPro" id="IPR035985">
    <property type="entry name" value="Ubiquitin-activating_enz"/>
</dbReference>
<gene>
    <name evidence="2" type="ORF">SAMN05216417_104224</name>
</gene>
<accession>A0A1I7GGH1</accession>
<dbReference type="NCBIfam" id="NF006077">
    <property type="entry name" value="PRK08223.1"/>
    <property type="match status" value="1"/>
</dbReference>
<evidence type="ECO:0000259" key="1">
    <source>
        <dbReference type="Pfam" id="PF00899"/>
    </source>
</evidence>